<evidence type="ECO:0000313" key="2">
    <source>
        <dbReference type="Proteomes" id="UP000485058"/>
    </source>
</evidence>
<dbReference type="AlphaFoldDB" id="A0A6A0A4C6"/>
<proteinExistence type="predicted"/>
<feature type="non-terminal residue" evidence="1">
    <location>
        <position position="1"/>
    </location>
</feature>
<organism evidence="1 2">
    <name type="scientific">Haematococcus lacustris</name>
    <name type="common">Green alga</name>
    <name type="synonym">Haematococcus pluvialis</name>
    <dbReference type="NCBI Taxonomy" id="44745"/>
    <lineage>
        <taxon>Eukaryota</taxon>
        <taxon>Viridiplantae</taxon>
        <taxon>Chlorophyta</taxon>
        <taxon>core chlorophytes</taxon>
        <taxon>Chlorophyceae</taxon>
        <taxon>CS clade</taxon>
        <taxon>Chlamydomonadales</taxon>
        <taxon>Haematococcaceae</taxon>
        <taxon>Haematococcus</taxon>
    </lineage>
</organism>
<protein>
    <submittedName>
        <fullName evidence="1">Uncharacterized protein</fullName>
    </submittedName>
</protein>
<accession>A0A6A0A4C6</accession>
<comment type="caution">
    <text evidence="1">The sequence shown here is derived from an EMBL/GenBank/DDBJ whole genome shotgun (WGS) entry which is preliminary data.</text>
</comment>
<gene>
    <name evidence="1" type="ORF">HaLaN_25906</name>
</gene>
<reference evidence="1 2" key="1">
    <citation type="submission" date="2020-02" db="EMBL/GenBank/DDBJ databases">
        <title>Draft genome sequence of Haematococcus lacustris strain NIES-144.</title>
        <authorList>
            <person name="Morimoto D."/>
            <person name="Nakagawa S."/>
            <person name="Yoshida T."/>
            <person name="Sawayama S."/>
        </authorList>
    </citation>
    <scope>NUCLEOTIDE SEQUENCE [LARGE SCALE GENOMIC DNA]</scope>
    <source>
        <strain evidence="1 2">NIES-144</strain>
    </source>
</reference>
<name>A0A6A0A4C6_HAELA</name>
<feature type="non-terminal residue" evidence="1">
    <location>
        <position position="48"/>
    </location>
</feature>
<evidence type="ECO:0000313" key="1">
    <source>
        <dbReference type="EMBL" id="GFH27564.1"/>
    </source>
</evidence>
<dbReference type="EMBL" id="BLLF01003525">
    <property type="protein sequence ID" value="GFH27564.1"/>
    <property type="molecule type" value="Genomic_DNA"/>
</dbReference>
<keyword evidence="2" id="KW-1185">Reference proteome</keyword>
<dbReference type="Proteomes" id="UP000485058">
    <property type="component" value="Unassembled WGS sequence"/>
</dbReference>
<sequence length="48" mass="5156">VCARPGLKGRPGGSVQLRAGPAHQVSRVRLPHPQCQQGSGSIRLWLDQ</sequence>